<accession>A0ACC3SVL4</accession>
<organism evidence="1 2">
    <name type="scientific">Lipomyces kononenkoae</name>
    <name type="common">Yeast</name>
    <dbReference type="NCBI Taxonomy" id="34357"/>
    <lineage>
        <taxon>Eukaryota</taxon>
        <taxon>Fungi</taxon>
        <taxon>Dikarya</taxon>
        <taxon>Ascomycota</taxon>
        <taxon>Saccharomycotina</taxon>
        <taxon>Lipomycetes</taxon>
        <taxon>Lipomycetales</taxon>
        <taxon>Lipomycetaceae</taxon>
        <taxon>Lipomyces</taxon>
    </lineage>
</organism>
<evidence type="ECO:0000313" key="2">
    <source>
        <dbReference type="Proteomes" id="UP001433508"/>
    </source>
</evidence>
<protein>
    <submittedName>
        <fullName evidence="1">Fungal-specific transcription factor domain-containing protein</fullName>
    </submittedName>
</protein>
<evidence type="ECO:0000313" key="1">
    <source>
        <dbReference type="EMBL" id="KAK9234817.1"/>
    </source>
</evidence>
<keyword evidence="2" id="KW-1185">Reference proteome</keyword>
<sequence length="781" mass="88222">MPPSQASETGNCSNDAARQSTRRKRTVISCNECHRRKQKCNRQQPCNQCIGRKVENLCVYTTPVDSAMMAAAAETATSSTAIWSSPSDHSSPGTGIKRLPSTSEYSPSAYFTSSTVISRKHRSTSDNSESENNNSNADYSDSSVEDDQASDEDPNETLGFFKSGVSNIAKDIAELKLSPSSSCGNWIARRARESKTLYHNSEAVSRILRTMPPRPYVELLVKLFFSEADFYQMINPIAFWDSLRQWWEQPDRQSSIATPMLTFRLMSIAIQFVPKEHLAQIRQIDNSIENLSRDYSAAASDLAVLLPDCIEKVLEGLLRAAWLKYQSRMKESWYCLATVIRMAQEIKLHIEEPDTPLSYERERRRRLWWTIYHWDGGMGLVLGRPTMIADNVWNVPLPLDLPNECYYPVCSDQSITSAPAITPFTCRLLSFKLNLSLSDLDTDPNKLYKYLTLFTASLPACWAVYNPDTSLDEQYPFLDNHREFLAASICMMLCALHRRKVPVPNPLSFCLRFLTAADRILALSEEHHYRQFMIAYQNLEPSVLICREILNMSGRLAEAGFVMWNDKSGDTIDVWQCLTAVESALARLRKVRKVNKVAAKAHLILKELLRRVKVQVQKEMARYAQLPATHNVDLPQGSTVSNGTSATMMADVPGNFSFFPGAQDANLLQAEQANVMEVEEPIDESVLKVLQRFDLDGLAQGLRNEMMLPELPPWSNQKQCNQTEMPTLPGLAIQQQQQLVEHQIFGEYVTGTGPSYNGEPMMFAWGDELDLSIEQTDMGIF</sequence>
<gene>
    <name evidence="1" type="ORF">V1525DRAFT_411853</name>
</gene>
<dbReference type="Proteomes" id="UP001433508">
    <property type="component" value="Unassembled WGS sequence"/>
</dbReference>
<dbReference type="EMBL" id="MU971447">
    <property type="protein sequence ID" value="KAK9234817.1"/>
    <property type="molecule type" value="Genomic_DNA"/>
</dbReference>
<comment type="caution">
    <text evidence="1">The sequence shown here is derived from an EMBL/GenBank/DDBJ whole genome shotgun (WGS) entry which is preliminary data.</text>
</comment>
<name>A0ACC3SVL4_LIPKO</name>
<proteinExistence type="predicted"/>
<reference evidence="2" key="1">
    <citation type="journal article" date="2024" name="Front. Bioeng. Biotechnol.">
        <title>Genome-scale model development and genomic sequencing of the oleaginous clade Lipomyces.</title>
        <authorList>
            <person name="Czajka J.J."/>
            <person name="Han Y."/>
            <person name="Kim J."/>
            <person name="Mondo S.J."/>
            <person name="Hofstad B.A."/>
            <person name="Robles A."/>
            <person name="Haridas S."/>
            <person name="Riley R."/>
            <person name="LaButti K."/>
            <person name="Pangilinan J."/>
            <person name="Andreopoulos W."/>
            <person name="Lipzen A."/>
            <person name="Yan J."/>
            <person name="Wang M."/>
            <person name="Ng V."/>
            <person name="Grigoriev I.V."/>
            <person name="Spatafora J.W."/>
            <person name="Magnuson J.K."/>
            <person name="Baker S.E."/>
            <person name="Pomraning K.R."/>
        </authorList>
    </citation>
    <scope>NUCLEOTIDE SEQUENCE [LARGE SCALE GENOMIC DNA]</scope>
    <source>
        <strain evidence="2">CBS 7786</strain>
    </source>
</reference>